<proteinExistence type="predicted"/>
<name>A0A7S0M4Y0_9CRYP</name>
<organism evidence="1">
    <name type="scientific">Cryptomonas curvata</name>
    <dbReference type="NCBI Taxonomy" id="233186"/>
    <lineage>
        <taxon>Eukaryota</taxon>
        <taxon>Cryptophyceae</taxon>
        <taxon>Cryptomonadales</taxon>
        <taxon>Cryptomonadaceae</taxon>
        <taxon>Cryptomonas</taxon>
    </lineage>
</organism>
<protein>
    <submittedName>
        <fullName evidence="1">Uncharacterized protein</fullName>
    </submittedName>
</protein>
<reference evidence="1" key="1">
    <citation type="submission" date="2021-01" db="EMBL/GenBank/DDBJ databases">
        <authorList>
            <person name="Corre E."/>
            <person name="Pelletier E."/>
            <person name="Niang G."/>
            <person name="Scheremetjew M."/>
            <person name="Finn R."/>
            <person name="Kale V."/>
            <person name="Holt S."/>
            <person name="Cochrane G."/>
            <person name="Meng A."/>
            <person name="Brown T."/>
            <person name="Cohen L."/>
        </authorList>
    </citation>
    <scope>NUCLEOTIDE SEQUENCE</scope>
    <source>
        <strain evidence="1">CCAP979/52</strain>
    </source>
</reference>
<dbReference type="EMBL" id="HBEZ01016731">
    <property type="protein sequence ID" value="CAD8631581.1"/>
    <property type="molecule type" value="Transcribed_RNA"/>
</dbReference>
<dbReference type="AlphaFoldDB" id="A0A7S0M4Y0"/>
<evidence type="ECO:0000313" key="1">
    <source>
        <dbReference type="EMBL" id="CAD8631581.1"/>
    </source>
</evidence>
<accession>A0A7S0M4Y0</accession>
<sequence length="318" mass="33943">MARNIPAFPERFAKLKQIALAANSGVLVWRNDFRRSGEGGLGRFESSENGTIMDFGSDHTYYNSCGTPPDDVQKQYLLASSPAEILDLVELVEQLMQPSTSVSLQCPGLADWMTRMKEIAAAATEGPWEWEKKVDDDDEEHARDGNQSYFGRLLSRSTGACVADLEGWGCLRFTGSCSVRMGPSAADARFMEEATPASILRLIARLKRAQVTPASPLYLRPPSALAAALDRAARGAPLPRIFRPDPSKESAIAIEDGFRSDYISIDGESWLKGIETYLAAAHPGAVLALIAEVEVACGLTGGGGGDGGGGGPSDETTG</sequence>
<gene>
    <name evidence="1" type="ORF">CCUR1050_LOCUS9261</name>
</gene>